<name>A0ABT0K288_9ACTN</name>
<protein>
    <submittedName>
        <fullName evidence="2">Uncharacterized protein</fullName>
    </submittedName>
</protein>
<dbReference type="EMBL" id="JALKFT010000019">
    <property type="protein sequence ID" value="MCK9877602.1"/>
    <property type="molecule type" value="Genomic_DNA"/>
</dbReference>
<organism evidence="2 3">
    <name type="scientific">Frankia umida</name>
    <dbReference type="NCBI Taxonomy" id="573489"/>
    <lineage>
        <taxon>Bacteria</taxon>
        <taxon>Bacillati</taxon>
        <taxon>Actinomycetota</taxon>
        <taxon>Actinomycetes</taxon>
        <taxon>Frankiales</taxon>
        <taxon>Frankiaceae</taxon>
        <taxon>Frankia</taxon>
    </lineage>
</organism>
<reference evidence="2 3" key="1">
    <citation type="submission" date="2022-04" db="EMBL/GenBank/DDBJ databases">
        <title>Genome diversity in the genus Frankia.</title>
        <authorList>
            <person name="Carlos-Shanley C."/>
            <person name="Hahn D."/>
        </authorList>
    </citation>
    <scope>NUCLEOTIDE SEQUENCE [LARGE SCALE GENOMIC DNA]</scope>
    <source>
        <strain evidence="2 3">Ag45/Mut15</strain>
    </source>
</reference>
<evidence type="ECO:0000313" key="3">
    <source>
        <dbReference type="Proteomes" id="UP001201873"/>
    </source>
</evidence>
<keyword evidence="1" id="KW-0472">Membrane</keyword>
<keyword evidence="1" id="KW-1133">Transmembrane helix</keyword>
<dbReference type="RefSeq" id="WP_248825823.1">
    <property type="nucleotide sequence ID" value="NZ_JALKFT010000019.1"/>
</dbReference>
<comment type="caution">
    <text evidence="2">The sequence shown here is derived from an EMBL/GenBank/DDBJ whole genome shotgun (WGS) entry which is preliminary data.</text>
</comment>
<evidence type="ECO:0000313" key="2">
    <source>
        <dbReference type="EMBL" id="MCK9877602.1"/>
    </source>
</evidence>
<feature type="transmembrane region" description="Helical" evidence="1">
    <location>
        <begin position="6"/>
        <end position="30"/>
    </location>
</feature>
<evidence type="ECO:0000256" key="1">
    <source>
        <dbReference type="SAM" id="Phobius"/>
    </source>
</evidence>
<gene>
    <name evidence="2" type="ORF">MXD59_17785</name>
</gene>
<accession>A0ABT0K288</accession>
<sequence length="52" mass="5866">MQTFGAVIVAMLLMTIPAFIVLPPLAWAFVRCTPLRVAAEAERERERRRPLG</sequence>
<keyword evidence="3" id="KW-1185">Reference proteome</keyword>
<keyword evidence="1" id="KW-0812">Transmembrane</keyword>
<dbReference type="Proteomes" id="UP001201873">
    <property type="component" value="Unassembled WGS sequence"/>
</dbReference>
<proteinExistence type="predicted"/>